<dbReference type="SMART" id="SM00906">
    <property type="entry name" value="Fungal_trans"/>
    <property type="match status" value="1"/>
</dbReference>
<evidence type="ECO:0000256" key="6">
    <source>
        <dbReference type="SAM" id="MobiDB-lite"/>
    </source>
</evidence>
<evidence type="ECO:0000313" key="9">
    <source>
        <dbReference type="Proteomes" id="UP000813385"/>
    </source>
</evidence>
<feature type="compositionally biased region" description="Low complexity" evidence="6">
    <location>
        <begin position="348"/>
        <end position="362"/>
    </location>
</feature>
<dbReference type="PANTHER" id="PTHR47338:SF10">
    <property type="entry name" value="TRANSCRIPTION FACTOR DOMAIN-CONTAINING PROTEIN-RELATED"/>
    <property type="match status" value="1"/>
</dbReference>
<evidence type="ECO:0000259" key="7">
    <source>
        <dbReference type="SMART" id="SM00906"/>
    </source>
</evidence>
<evidence type="ECO:0000256" key="5">
    <source>
        <dbReference type="ARBA" id="ARBA00023242"/>
    </source>
</evidence>
<sequence length="373" mass="42286">MCYFEAQYLLFSRSSMSICRAIRVAQILGLQHVDADDPDQTSFLPPTRSWVETEERRRTWWALYCSDRLVGGTTGWPLLINEQDMTARLPASEEAFESGTEEVTSLPQSVLQHNQAFSPFAGRVMAASLFHRAFQHSTETFPRNEPLDPRTTIYWKRHQQIDNDLVLLMQSLPEHLRLPRQIRCRNAVFVNIIIHMSIMVLHKATISAAASLTESEGKMRRSKDRLTCAAEEILNIFRMLPDAREHLKNSILAFSVYLTSQVLLESFVPAEDDFHQMENLDFILRIMLLSSQTFDNPVSGSTAVQLATEMRQRGLDSPAVEMVRRHSARSRCIIRPRHLRGVKPRHPAPSSSSPGATAGRTSHSQHAPVSTIA</sequence>
<feature type="compositionally biased region" description="Polar residues" evidence="6">
    <location>
        <begin position="364"/>
        <end position="373"/>
    </location>
</feature>
<accession>A0A8K0WZ84</accession>
<dbReference type="GO" id="GO:0005634">
    <property type="term" value="C:nucleus"/>
    <property type="evidence" value="ECO:0007669"/>
    <property type="project" value="UniProtKB-SubCell"/>
</dbReference>
<evidence type="ECO:0000256" key="2">
    <source>
        <dbReference type="ARBA" id="ARBA00022723"/>
    </source>
</evidence>
<gene>
    <name evidence="8" type="ORF">B0T11DRAFT_139192</name>
</gene>
<dbReference type="Proteomes" id="UP000813385">
    <property type="component" value="Unassembled WGS sequence"/>
</dbReference>
<dbReference type="PANTHER" id="PTHR47338">
    <property type="entry name" value="ZN(II)2CYS6 TRANSCRIPTION FACTOR (EUROFUNG)-RELATED"/>
    <property type="match status" value="1"/>
</dbReference>
<dbReference type="GO" id="GO:0008270">
    <property type="term" value="F:zinc ion binding"/>
    <property type="evidence" value="ECO:0007669"/>
    <property type="project" value="InterPro"/>
</dbReference>
<dbReference type="EMBL" id="JAGPXD010000006">
    <property type="protein sequence ID" value="KAH7350223.1"/>
    <property type="molecule type" value="Genomic_DNA"/>
</dbReference>
<dbReference type="CDD" id="cd12148">
    <property type="entry name" value="fungal_TF_MHR"/>
    <property type="match status" value="1"/>
</dbReference>
<keyword evidence="2" id="KW-0479">Metal-binding</keyword>
<feature type="domain" description="Xylanolytic transcriptional activator regulatory" evidence="7">
    <location>
        <begin position="14"/>
        <end position="96"/>
    </location>
</feature>
<keyword evidence="3" id="KW-0805">Transcription regulation</keyword>
<dbReference type="GO" id="GO:0003677">
    <property type="term" value="F:DNA binding"/>
    <property type="evidence" value="ECO:0007669"/>
    <property type="project" value="InterPro"/>
</dbReference>
<evidence type="ECO:0000256" key="4">
    <source>
        <dbReference type="ARBA" id="ARBA00023163"/>
    </source>
</evidence>
<keyword evidence="4" id="KW-0804">Transcription</keyword>
<dbReference type="AlphaFoldDB" id="A0A8K0WZ84"/>
<name>A0A8K0WZ84_9PEZI</name>
<dbReference type="InterPro" id="IPR050815">
    <property type="entry name" value="TF_fung"/>
</dbReference>
<dbReference type="InterPro" id="IPR007219">
    <property type="entry name" value="XnlR_reg_dom"/>
</dbReference>
<keyword evidence="9" id="KW-1185">Reference proteome</keyword>
<protein>
    <recommendedName>
        <fullName evidence="7">Xylanolytic transcriptional activator regulatory domain-containing protein</fullName>
    </recommendedName>
</protein>
<comment type="caution">
    <text evidence="8">The sequence shown here is derived from an EMBL/GenBank/DDBJ whole genome shotgun (WGS) entry which is preliminary data.</text>
</comment>
<dbReference type="OrthoDB" id="3037908at2759"/>
<comment type="subcellular location">
    <subcellularLocation>
        <location evidence="1">Nucleus</location>
    </subcellularLocation>
</comment>
<dbReference type="Pfam" id="PF04082">
    <property type="entry name" value="Fungal_trans"/>
    <property type="match status" value="1"/>
</dbReference>
<evidence type="ECO:0000256" key="1">
    <source>
        <dbReference type="ARBA" id="ARBA00004123"/>
    </source>
</evidence>
<keyword evidence="5" id="KW-0539">Nucleus</keyword>
<evidence type="ECO:0000313" key="8">
    <source>
        <dbReference type="EMBL" id="KAH7350223.1"/>
    </source>
</evidence>
<organism evidence="8 9">
    <name type="scientific">Plectosphaerella cucumerina</name>
    <dbReference type="NCBI Taxonomy" id="40658"/>
    <lineage>
        <taxon>Eukaryota</taxon>
        <taxon>Fungi</taxon>
        <taxon>Dikarya</taxon>
        <taxon>Ascomycota</taxon>
        <taxon>Pezizomycotina</taxon>
        <taxon>Sordariomycetes</taxon>
        <taxon>Hypocreomycetidae</taxon>
        <taxon>Glomerellales</taxon>
        <taxon>Plectosphaerellaceae</taxon>
        <taxon>Plectosphaerella</taxon>
    </lineage>
</organism>
<reference evidence="8" key="1">
    <citation type="journal article" date="2021" name="Nat. Commun.">
        <title>Genetic determinants of endophytism in the Arabidopsis root mycobiome.</title>
        <authorList>
            <person name="Mesny F."/>
            <person name="Miyauchi S."/>
            <person name="Thiergart T."/>
            <person name="Pickel B."/>
            <person name="Atanasova L."/>
            <person name="Karlsson M."/>
            <person name="Huettel B."/>
            <person name="Barry K.W."/>
            <person name="Haridas S."/>
            <person name="Chen C."/>
            <person name="Bauer D."/>
            <person name="Andreopoulos W."/>
            <person name="Pangilinan J."/>
            <person name="LaButti K."/>
            <person name="Riley R."/>
            <person name="Lipzen A."/>
            <person name="Clum A."/>
            <person name="Drula E."/>
            <person name="Henrissat B."/>
            <person name="Kohler A."/>
            <person name="Grigoriev I.V."/>
            <person name="Martin F.M."/>
            <person name="Hacquard S."/>
        </authorList>
    </citation>
    <scope>NUCLEOTIDE SEQUENCE</scope>
    <source>
        <strain evidence="8">MPI-CAGE-AT-0016</strain>
    </source>
</reference>
<feature type="compositionally biased region" description="Basic residues" evidence="6">
    <location>
        <begin position="337"/>
        <end position="346"/>
    </location>
</feature>
<proteinExistence type="predicted"/>
<evidence type="ECO:0000256" key="3">
    <source>
        <dbReference type="ARBA" id="ARBA00023015"/>
    </source>
</evidence>
<dbReference type="GO" id="GO:0000981">
    <property type="term" value="F:DNA-binding transcription factor activity, RNA polymerase II-specific"/>
    <property type="evidence" value="ECO:0007669"/>
    <property type="project" value="InterPro"/>
</dbReference>
<feature type="region of interest" description="Disordered" evidence="6">
    <location>
        <begin position="337"/>
        <end position="373"/>
    </location>
</feature>
<dbReference type="GO" id="GO:0006351">
    <property type="term" value="P:DNA-templated transcription"/>
    <property type="evidence" value="ECO:0007669"/>
    <property type="project" value="InterPro"/>
</dbReference>